<proteinExistence type="predicted"/>
<sequence length="168" mass="18756">MKPCLSCGNMLAEDATFCYVCNTEQKEGFEQFEIKPKQSDVFLKVLCILTILSMGFNLITSLMNLITSPRLSHNIDLGYPLMPVFIASAIISVSKLTGAIFMLQKKLKGLYIYTVAAGLSIIITIYTTISIFQNFDIIFTLISVGTGLFFGLLFVVLYWLPVNRKLLS</sequence>
<reference evidence="2 3" key="1">
    <citation type="submission" date="2024-06" db="EMBL/GenBank/DDBJ databases">
        <authorList>
            <person name="Kaempfer P."/>
            <person name="Viver T."/>
        </authorList>
    </citation>
    <scope>NUCLEOTIDE SEQUENCE [LARGE SCALE GENOMIC DNA]</scope>
    <source>
        <strain evidence="2 3">ST-75</strain>
    </source>
</reference>
<feature type="transmembrane region" description="Helical" evidence="1">
    <location>
        <begin position="79"/>
        <end position="103"/>
    </location>
</feature>
<dbReference type="RefSeq" id="WP_408073943.1">
    <property type="nucleotide sequence ID" value="NZ_JBELQB010000003.1"/>
</dbReference>
<evidence type="ECO:0008006" key="4">
    <source>
        <dbReference type="Google" id="ProtNLM"/>
    </source>
</evidence>
<dbReference type="EMBL" id="JBELQB010000003">
    <property type="protein sequence ID" value="MFL9836916.1"/>
    <property type="molecule type" value="Genomic_DNA"/>
</dbReference>
<organism evidence="2 3">
    <name type="scientific">Flavobacterium rhizophilum</name>
    <dbReference type="NCBI Taxonomy" id="3163296"/>
    <lineage>
        <taxon>Bacteria</taxon>
        <taxon>Pseudomonadati</taxon>
        <taxon>Bacteroidota</taxon>
        <taxon>Flavobacteriia</taxon>
        <taxon>Flavobacteriales</taxon>
        <taxon>Flavobacteriaceae</taxon>
        <taxon>Flavobacterium</taxon>
    </lineage>
</organism>
<dbReference type="Proteomes" id="UP001629059">
    <property type="component" value="Unassembled WGS sequence"/>
</dbReference>
<keyword evidence="3" id="KW-1185">Reference proteome</keyword>
<protein>
    <recommendedName>
        <fullName evidence="4">Zinc ribbon domain-containing protein</fullName>
    </recommendedName>
</protein>
<evidence type="ECO:0000313" key="3">
    <source>
        <dbReference type="Proteomes" id="UP001629059"/>
    </source>
</evidence>
<feature type="transmembrane region" description="Helical" evidence="1">
    <location>
        <begin position="110"/>
        <end position="131"/>
    </location>
</feature>
<feature type="transmembrane region" description="Helical" evidence="1">
    <location>
        <begin position="41"/>
        <end position="59"/>
    </location>
</feature>
<keyword evidence="1" id="KW-1133">Transmembrane helix</keyword>
<keyword evidence="1" id="KW-0812">Transmembrane</keyword>
<keyword evidence="1" id="KW-0472">Membrane</keyword>
<feature type="transmembrane region" description="Helical" evidence="1">
    <location>
        <begin position="137"/>
        <end position="160"/>
    </location>
</feature>
<name>A0ABW8Y9P3_9FLAO</name>
<comment type="caution">
    <text evidence="2">The sequence shown here is derived from an EMBL/GenBank/DDBJ whole genome shotgun (WGS) entry which is preliminary data.</text>
</comment>
<accession>A0ABW8Y9P3</accession>
<evidence type="ECO:0000256" key="1">
    <source>
        <dbReference type="SAM" id="Phobius"/>
    </source>
</evidence>
<gene>
    <name evidence="2" type="ORF">ABS768_05355</name>
</gene>
<evidence type="ECO:0000313" key="2">
    <source>
        <dbReference type="EMBL" id="MFL9836916.1"/>
    </source>
</evidence>